<reference evidence="2 3" key="1">
    <citation type="journal article" date="2013" name="Int. J. Syst. Evol. Microbiol.">
        <title>Aquimarina gracilis sp. nov., isolated from the gut microflora of a mussel, Mytilus coruscus, and emended description of Aquimarina spongiae.</title>
        <authorList>
            <person name="Park S.C."/>
            <person name="Choe H.N."/>
            <person name="Baik K.S."/>
            <person name="Seong C.N."/>
        </authorList>
    </citation>
    <scope>NUCLEOTIDE SEQUENCE [LARGE SCALE GENOMIC DNA]</scope>
    <source>
        <strain evidence="2 3">PSC32</strain>
    </source>
</reference>
<sequence length="164" mass="19337">MKKVKKKEAIWAFATAIFIVLFNFSFFGLDSFSKNGTIDINIHDTYFVISKFYFFILFAVYIFFWVYLVRILRKKFKNLAANIGFMISTILVIITNMYCLSFLNAFGANNKKNHNIIVNNPVQDFIDILFYIFLISQLFLLVFLVYCGYKTGVNQQKKQQFLEQ</sequence>
<evidence type="ECO:0000313" key="2">
    <source>
        <dbReference type="EMBL" id="MEB3345420.1"/>
    </source>
</evidence>
<feature type="transmembrane region" description="Helical" evidence="1">
    <location>
        <begin position="80"/>
        <end position="108"/>
    </location>
</feature>
<dbReference type="RefSeq" id="WP_324179445.1">
    <property type="nucleotide sequence ID" value="NZ_BAABAW010000007.1"/>
</dbReference>
<dbReference type="EMBL" id="JAYKLX010000003">
    <property type="protein sequence ID" value="MEB3345420.1"/>
    <property type="molecule type" value="Genomic_DNA"/>
</dbReference>
<name>A0ABU5ZTN5_9FLAO</name>
<keyword evidence="1" id="KW-1133">Transmembrane helix</keyword>
<feature type="transmembrane region" description="Helical" evidence="1">
    <location>
        <begin position="49"/>
        <end position="68"/>
    </location>
</feature>
<evidence type="ECO:0000313" key="3">
    <source>
        <dbReference type="Proteomes" id="UP001327027"/>
    </source>
</evidence>
<feature type="transmembrane region" description="Helical" evidence="1">
    <location>
        <begin position="9"/>
        <end position="29"/>
    </location>
</feature>
<dbReference type="Proteomes" id="UP001327027">
    <property type="component" value="Unassembled WGS sequence"/>
</dbReference>
<keyword evidence="1" id="KW-0812">Transmembrane</keyword>
<feature type="transmembrane region" description="Helical" evidence="1">
    <location>
        <begin position="128"/>
        <end position="149"/>
    </location>
</feature>
<gene>
    <name evidence="2" type="ORF">U6A24_08125</name>
</gene>
<accession>A0ABU5ZTN5</accession>
<comment type="caution">
    <text evidence="2">The sequence shown here is derived from an EMBL/GenBank/DDBJ whole genome shotgun (WGS) entry which is preliminary data.</text>
</comment>
<evidence type="ECO:0000256" key="1">
    <source>
        <dbReference type="SAM" id="Phobius"/>
    </source>
</evidence>
<organism evidence="2 3">
    <name type="scientific">Aquimarina gracilis</name>
    <dbReference type="NCBI Taxonomy" id="874422"/>
    <lineage>
        <taxon>Bacteria</taxon>
        <taxon>Pseudomonadati</taxon>
        <taxon>Bacteroidota</taxon>
        <taxon>Flavobacteriia</taxon>
        <taxon>Flavobacteriales</taxon>
        <taxon>Flavobacteriaceae</taxon>
        <taxon>Aquimarina</taxon>
    </lineage>
</organism>
<dbReference type="InterPro" id="IPR036927">
    <property type="entry name" value="Cyt_c_oxase-like_su1_sf"/>
</dbReference>
<proteinExistence type="predicted"/>
<dbReference type="Gene3D" id="1.20.210.10">
    <property type="entry name" value="Cytochrome c oxidase-like, subunit I domain"/>
    <property type="match status" value="1"/>
</dbReference>
<keyword evidence="3" id="KW-1185">Reference proteome</keyword>
<keyword evidence="1" id="KW-0472">Membrane</keyword>
<protein>
    <submittedName>
        <fullName evidence="2">Uncharacterized protein</fullName>
    </submittedName>
</protein>